<dbReference type="Proteomes" id="UP001562425">
    <property type="component" value="Unassembled WGS sequence"/>
</dbReference>
<evidence type="ECO:0000313" key="2">
    <source>
        <dbReference type="EMBL" id="KAL1403470.1"/>
    </source>
</evidence>
<evidence type="ECO:0000313" key="3">
    <source>
        <dbReference type="Proteomes" id="UP001562425"/>
    </source>
</evidence>
<comment type="caution">
    <text evidence="2">The sequence shown here is derived from an EMBL/GenBank/DDBJ whole genome shotgun (WGS) entry which is preliminary data.</text>
</comment>
<dbReference type="AlphaFoldDB" id="A0ABD1DUU2"/>
<feature type="region of interest" description="Disordered" evidence="1">
    <location>
        <begin position="1"/>
        <end position="74"/>
    </location>
</feature>
<accession>A0ABD1DUU2</accession>
<dbReference type="EMBL" id="JBEHCU010001540">
    <property type="protein sequence ID" value="KAL1403470.1"/>
    <property type="molecule type" value="Genomic_DNA"/>
</dbReference>
<organism evidence="2 3">
    <name type="scientific">Culex pipiens pipiens</name>
    <name type="common">Northern house mosquito</name>
    <dbReference type="NCBI Taxonomy" id="38569"/>
    <lineage>
        <taxon>Eukaryota</taxon>
        <taxon>Metazoa</taxon>
        <taxon>Ecdysozoa</taxon>
        <taxon>Arthropoda</taxon>
        <taxon>Hexapoda</taxon>
        <taxon>Insecta</taxon>
        <taxon>Pterygota</taxon>
        <taxon>Neoptera</taxon>
        <taxon>Endopterygota</taxon>
        <taxon>Diptera</taxon>
        <taxon>Nematocera</taxon>
        <taxon>Culicoidea</taxon>
        <taxon>Culicidae</taxon>
        <taxon>Culicinae</taxon>
        <taxon>Culicini</taxon>
        <taxon>Culex</taxon>
        <taxon>Culex</taxon>
    </lineage>
</organism>
<evidence type="ECO:0000256" key="1">
    <source>
        <dbReference type="SAM" id="MobiDB-lite"/>
    </source>
</evidence>
<keyword evidence="3" id="KW-1185">Reference proteome</keyword>
<reference evidence="2 3" key="1">
    <citation type="submission" date="2024-05" db="EMBL/GenBank/DDBJ databases">
        <title>Culex pipiens pipiens assembly and annotation.</title>
        <authorList>
            <person name="Alout H."/>
            <person name="Durand T."/>
        </authorList>
    </citation>
    <scope>NUCLEOTIDE SEQUENCE [LARGE SCALE GENOMIC DNA]</scope>
    <source>
        <strain evidence="2">HA-2024</strain>
        <tissue evidence="2">Whole body</tissue>
    </source>
</reference>
<name>A0ABD1DUU2_CULPP</name>
<sequence length="74" mass="7986">RRGGTVCVGRVRRQDARRSQRLPQTQLGQESHHGGGRPEVGRGQHPCGDCGRGPAGARLGRGNRQHQVRGVQDA</sequence>
<proteinExistence type="predicted"/>
<feature type="non-terminal residue" evidence="2">
    <location>
        <position position="74"/>
    </location>
</feature>
<feature type="non-terminal residue" evidence="2">
    <location>
        <position position="1"/>
    </location>
</feature>
<gene>
    <name evidence="2" type="ORF">pipiens_020496</name>
</gene>
<protein>
    <submittedName>
        <fullName evidence="2">Uncharacterized protein</fullName>
    </submittedName>
</protein>